<dbReference type="InterPro" id="IPR036420">
    <property type="entry name" value="BRCT_dom_sf"/>
</dbReference>
<evidence type="ECO:0000259" key="7">
    <source>
        <dbReference type="PROSITE" id="PS50172"/>
    </source>
</evidence>
<dbReference type="AlphaFoldDB" id="A0A811KUV4"/>
<dbReference type="GO" id="GO:0006974">
    <property type="term" value="P:DNA damage response"/>
    <property type="evidence" value="ECO:0007669"/>
    <property type="project" value="UniProtKB-KW"/>
</dbReference>
<dbReference type="Pfam" id="PF16589">
    <property type="entry name" value="BRCT_2"/>
    <property type="match status" value="1"/>
</dbReference>
<feature type="region of interest" description="Disordered" evidence="6">
    <location>
        <begin position="939"/>
        <end position="959"/>
    </location>
</feature>
<dbReference type="Gene3D" id="3.40.50.10190">
    <property type="entry name" value="BRCT domain"/>
    <property type="match status" value="4"/>
</dbReference>
<dbReference type="Proteomes" id="UP000614601">
    <property type="component" value="Unassembled WGS sequence"/>
</dbReference>
<dbReference type="InterPro" id="IPR001357">
    <property type="entry name" value="BRCT_dom"/>
</dbReference>
<feature type="domain" description="BRCT" evidence="7">
    <location>
        <begin position="837"/>
        <end position="936"/>
    </location>
</feature>
<evidence type="ECO:0000313" key="9">
    <source>
        <dbReference type="Proteomes" id="UP000614601"/>
    </source>
</evidence>
<dbReference type="PANTHER" id="PTHR23196">
    <property type="entry name" value="PAX TRANSCRIPTION ACTIVATION DOMAIN INTERACTING PROTEIN"/>
    <property type="match status" value="1"/>
</dbReference>
<evidence type="ECO:0000256" key="5">
    <source>
        <dbReference type="ARBA" id="ARBA00030146"/>
    </source>
</evidence>
<reference evidence="8" key="1">
    <citation type="submission" date="2020-09" db="EMBL/GenBank/DDBJ databases">
        <authorList>
            <person name="Kikuchi T."/>
        </authorList>
    </citation>
    <scope>NUCLEOTIDE SEQUENCE</scope>
    <source>
        <strain evidence="8">SH1</strain>
    </source>
</reference>
<evidence type="ECO:0000256" key="4">
    <source>
        <dbReference type="ARBA" id="ARBA00023858"/>
    </source>
</evidence>
<feature type="region of interest" description="Disordered" evidence="6">
    <location>
        <begin position="249"/>
        <end position="281"/>
    </location>
</feature>
<evidence type="ECO:0000256" key="6">
    <source>
        <dbReference type="SAM" id="MobiDB-lite"/>
    </source>
</evidence>
<dbReference type="EMBL" id="CAJFDH010000004">
    <property type="protein sequence ID" value="CAD5219580.1"/>
    <property type="molecule type" value="Genomic_DNA"/>
</dbReference>
<dbReference type="Pfam" id="PF12738">
    <property type="entry name" value="PTCB-BRCT"/>
    <property type="match status" value="1"/>
</dbReference>
<keyword evidence="2" id="KW-0227">DNA damage</keyword>
<feature type="compositionally biased region" description="Polar residues" evidence="6">
    <location>
        <begin position="102"/>
        <end position="116"/>
    </location>
</feature>
<dbReference type="SMART" id="SM00292">
    <property type="entry name" value="BRCT"/>
    <property type="match status" value="4"/>
</dbReference>
<evidence type="ECO:0000313" key="8">
    <source>
        <dbReference type="EMBL" id="CAD5219580.1"/>
    </source>
</evidence>
<protein>
    <recommendedName>
        <fullName evidence="4">PAX-interacting protein 1</fullName>
    </recommendedName>
    <alternativeName>
        <fullName evidence="5">PAX transactivation activation domain-interacting protein</fullName>
    </alternativeName>
</protein>
<feature type="region of interest" description="Disordered" evidence="6">
    <location>
        <begin position="1"/>
        <end position="164"/>
    </location>
</feature>
<dbReference type="GO" id="GO:0044666">
    <property type="term" value="C:MLL3/4 complex"/>
    <property type="evidence" value="ECO:0007669"/>
    <property type="project" value="TreeGrafter"/>
</dbReference>
<sequence length="959" mass="107994">MDPPLSPLGNLDPHMLRDMVVDKQGVPPGSHLTNSSMAQHWSPAHISQNTSSPASEESPRSQQRLSTGSNTDINSPFQNRSSSQQPQQFDFNTPRTPMFPGPSNSPTKPVPNQQHLMSPVGQSPQQPQSQISQHMPSSPFPRTSSAASSNACPSPYPQSSQVTNQQYQAQMYNSGYPTPRMPYPNGQPGYSNYGQMNQQWQGQNMHPAYMNQPRMMGTSIQRPIRYPTGYPQQGVPQQQFMYQQPRPVRQQYPQGNGSNPQTPGAVPQSPSQGNYPYNNQTAVNQSQNHYYMQQQQRLQHQGNRPESPSVIRPYMQPVPVGGSAQGMGMPMTPMNGQSMNPHVRYVSNGMPANTPIQYSNNMPQTSQGQMGHNMVQSPDMNPQGQAPCQQIIRQPMPPQQSMYPSSVPVHSNMPMPGTNALMHVGQQGMIRVGQPVRSSAFYDFDPHWQHRVCNTETFLGGCVFWSDPDLLLEPNEIQNQLRYYGGEFETGLTPSMAVTHCVFESMTDKARDFIKKTRTVRFVTPAYLSDVIARKRMSPPFKASHLPSAWGVNNKEQYPGHNKVFAAEGFDDNEIEMIKILCKGVGARFNSCINSNHAALIAKCEGGMKFTKAQEWEIPTVNLLWLVKLYFGNSQIIAEMRHPENSAGIPGTGEITGPIALEKICDNAGNLLASWKVPIPVNEVTLQKAMELRAQTERDVTCFPHHKIRLYTEAPTEEQITQAVEVLHRDGKLPNVRVYVDRLPSEMVESLGRRVRFLGGQVTSSIVDCTHFATPDLKRTVELCEALGLGREIVDVSWIDHSFSCLKFVDSFDFHVRDYENEAKYGFNVMNTLFRARTRPVFEDVTFHISPNVQPSREILQRLIQSAGGIVEEHKPTYKKIYQAIKYDKTFIVVVNDSDACDYEYLWEKKIPLFNEEFVCMAIIRHDFDISANYRLNPPDEPHKESNEFAIRSDRVKVA</sequence>
<gene>
    <name evidence="8" type="ORF">BOKJ2_LOCUS8515</name>
</gene>
<dbReference type="SUPFAM" id="SSF52113">
    <property type="entry name" value="BRCT domain"/>
    <property type="match status" value="4"/>
</dbReference>
<proteinExistence type="predicted"/>
<feature type="compositionally biased region" description="Polar residues" evidence="6">
    <location>
        <begin position="31"/>
        <end position="95"/>
    </location>
</feature>
<feature type="domain" description="BRCT" evidence="7">
    <location>
        <begin position="473"/>
        <end position="537"/>
    </location>
</feature>
<dbReference type="OrthoDB" id="342264at2759"/>
<evidence type="ECO:0000256" key="2">
    <source>
        <dbReference type="ARBA" id="ARBA00022763"/>
    </source>
</evidence>
<feature type="compositionally biased region" description="Low complexity" evidence="6">
    <location>
        <begin position="118"/>
        <end position="137"/>
    </location>
</feature>
<feature type="compositionally biased region" description="Polar residues" evidence="6">
    <location>
        <begin position="255"/>
        <end position="281"/>
    </location>
</feature>
<evidence type="ECO:0000256" key="1">
    <source>
        <dbReference type="ARBA" id="ARBA00004123"/>
    </source>
</evidence>
<keyword evidence="3" id="KW-0539">Nucleus</keyword>
<accession>A0A811KUV4</accession>
<name>A0A811KUV4_9BILA</name>
<dbReference type="InterPro" id="IPR051579">
    <property type="entry name" value="DDR_Transcriptional_Reg"/>
</dbReference>
<dbReference type="PANTHER" id="PTHR23196:SF1">
    <property type="entry name" value="PAX-INTERACTING PROTEIN 1"/>
    <property type="match status" value="1"/>
</dbReference>
<evidence type="ECO:0000256" key="3">
    <source>
        <dbReference type="ARBA" id="ARBA00023242"/>
    </source>
</evidence>
<comment type="caution">
    <text evidence="8">The sequence shown here is derived from an EMBL/GenBank/DDBJ whole genome shotgun (WGS) entry which is preliminary data.</text>
</comment>
<dbReference type="EMBL" id="CAJFCW020000004">
    <property type="protein sequence ID" value="CAG9112671.1"/>
    <property type="molecule type" value="Genomic_DNA"/>
</dbReference>
<dbReference type="PROSITE" id="PS50172">
    <property type="entry name" value="BRCT"/>
    <property type="match status" value="3"/>
</dbReference>
<dbReference type="Proteomes" id="UP000783686">
    <property type="component" value="Unassembled WGS sequence"/>
</dbReference>
<feature type="compositionally biased region" description="Low complexity" evidence="6">
    <location>
        <begin position="144"/>
        <end position="153"/>
    </location>
</feature>
<comment type="subcellular location">
    <subcellularLocation>
        <location evidence="1">Nucleus</location>
    </subcellularLocation>
</comment>
<organism evidence="8 9">
    <name type="scientific">Bursaphelenchus okinawaensis</name>
    <dbReference type="NCBI Taxonomy" id="465554"/>
    <lineage>
        <taxon>Eukaryota</taxon>
        <taxon>Metazoa</taxon>
        <taxon>Ecdysozoa</taxon>
        <taxon>Nematoda</taxon>
        <taxon>Chromadorea</taxon>
        <taxon>Rhabditida</taxon>
        <taxon>Tylenchina</taxon>
        <taxon>Tylenchomorpha</taxon>
        <taxon>Aphelenchoidea</taxon>
        <taxon>Aphelenchoididae</taxon>
        <taxon>Bursaphelenchus</taxon>
    </lineage>
</organism>
<keyword evidence="9" id="KW-1185">Reference proteome</keyword>
<feature type="domain" description="BRCT" evidence="7">
    <location>
        <begin position="728"/>
        <end position="816"/>
    </location>
</feature>